<gene>
    <name evidence="2" type="ORF">OGAPHI_006503</name>
</gene>
<keyword evidence="3" id="KW-1185">Reference proteome</keyword>
<evidence type="ECO:0000256" key="1">
    <source>
        <dbReference type="SAM" id="Phobius"/>
    </source>
</evidence>
<keyword evidence="1" id="KW-0812">Transmembrane</keyword>
<dbReference type="GeneID" id="70238467"/>
<proteinExistence type="predicted"/>
<protein>
    <submittedName>
        <fullName evidence="2">Uncharacterized protein</fullName>
    </submittedName>
</protein>
<reference evidence="2" key="1">
    <citation type="journal article" date="2021" name="Open Biol.">
        <title>Shared evolutionary footprints suggest mitochondrial oxidative damage underlies multiple complex I losses in fungi.</title>
        <authorList>
            <person name="Schikora-Tamarit M.A."/>
            <person name="Marcet-Houben M."/>
            <person name="Nosek J."/>
            <person name="Gabaldon T."/>
        </authorList>
    </citation>
    <scope>NUCLEOTIDE SEQUENCE</scope>
    <source>
        <strain evidence="2">CBS6075</strain>
    </source>
</reference>
<evidence type="ECO:0000313" key="3">
    <source>
        <dbReference type="Proteomes" id="UP000769157"/>
    </source>
</evidence>
<comment type="caution">
    <text evidence="2">The sequence shown here is derived from an EMBL/GenBank/DDBJ whole genome shotgun (WGS) entry which is preliminary data.</text>
</comment>
<organism evidence="2 3">
    <name type="scientific">Ogataea philodendri</name>
    <dbReference type="NCBI Taxonomy" id="1378263"/>
    <lineage>
        <taxon>Eukaryota</taxon>
        <taxon>Fungi</taxon>
        <taxon>Dikarya</taxon>
        <taxon>Ascomycota</taxon>
        <taxon>Saccharomycotina</taxon>
        <taxon>Pichiomycetes</taxon>
        <taxon>Pichiales</taxon>
        <taxon>Pichiaceae</taxon>
        <taxon>Ogataea</taxon>
    </lineage>
</organism>
<name>A0A9P8T0D2_9ASCO</name>
<keyword evidence="1" id="KW-0472">Membrane</keyword>
<dbReference type="AlphaFoldDB" id="A0A9P8T0D2"/>
<dbReference type="EMBL" id="JAEUBE010000439">
    <property type="protein sequence ID" value="KAH3661653.1"/>
    <property type="molecule type" value="Genomic_DNA"/>
</dbReference>
<evidence type="ECO:0000313" key="2">
    <source>
        <dbReference type="EMBL" id="KAH3661653.1"/>
    </source>
</evidence>
<sequence length="133" mass="14825">MSIDSSESGSVLKYKYFAALFDHLAWFCSSLRSNTGLIVTKCQPRSTTRPVRKPAATNVMRASSRNRVLFACSFSSSWNVTAVLYVLLSMLFATSTMFALTESILYVVKRWWNISNNCTFNACSNEPDPVPGS</sequence>
<dbReference type="RefSeq" id="XP_046058766.1">
    <property type="nucleotide sequence ID" value="XM_046207796.1"/>
</dbReference>
<accession>A0A9P8T0D2</accession>
<reference evidence="2" key="2">
    <citation type="submission" date="2021-01" db="EMBL/GenBank/DDBJ databases">
        <authorList>
            <person name="Schikora-Tamarit M.A."/>
        </authorList>
    </citation>
    <scope>NUCLEOTIDE SEQUENCE</scope>
    <source>
        <strain evidence="2">CBS6075</strain>
    </source>
</reference>
<keyword evidence="1" id="KW-1133">Transmembrane helix</keyword>
<feature type="transmembrane region" description="Helical" evidence="1">
    <location>
        <begin position="83"/>
        <end position="108"/>
    </location>
</feature>
<dbReference type="Proteomes" id="UP000769157">
    <property type="component" value="Unassembled WGS sequence"/>
</dbReference>